<dbReference type="AlphaFoldDB" id="A0A0F9UX78"/>
<protein>
    <recommendedName>
        <fullName evidence="2">Fibronectin type-III domain-containing protein</fullName>
    </recommendedName>
</protein>
<comment type="caution">
    <text evidence="1">The sequence shown here is derived from an EMBL/GenBank/DDBJ whole genome shotgun (WGS) entry which is preliminary data.</text>
</comment>
<evidence type="ECO:0008006" key="2">
    <source>
        <dbReference type="Google" id="ProtNLM"/>
    </source>
</evidence>
<gene>
    <name evidence="1" type="ORF">LCGC14_0478160</name>
</gene>
<dbReference type="EMBL" id="LAZR01000516">
    <property type="protein sequence ID" value="KKN65771.1"/>
    <property type="molecule type" value="Genomic_DNA"/>
</dbReference>
<evidence type="ECO:0000313" key="1">
    <source>
        <dbReference type="EMBL" id="KKN65771.1"/>
    </source>
</evidence>
<sequence length="419" mass="44167">MAEVTTGARTFISVNQGAHTASYNMHGSFSGEVQSTVTRRIDYYLDAVLVETGAHGQVSALNTSWNSYTNGQTPKDLVADEDGYSWKARVTSNIYGSLVGALEYFKTHAVTATASTPSSSAVTARTATIACNYYPNVNVSSCSAQLQYKKTADPGWTNAGSPATDGGKVQASASEGITGLDPSTQYQVRLVITRTTENETSLTSAVASFTTEAGVPDLTTDAVTNIAATTAILHGTLVINEGAGVNVYFKWGENTPPVANQTANQSKSADESFQQAISGLSYNTLYYFQAFVSFTSPAGSPISGSILSFTTAADPSAKVGSLWVEDVGVNWVDTNRFVKGSTGVDLGLQAGAKKGSPWVEGDNLHYIDDDNHERRINGILGDVVAGLPGSIWVQAVVHQLRWVTEDSGGGTKEASMAAF</sequence>
<name>A0A0F9UX78_9ZZZZ</name>
<accession>A0A0F9UX78</accession>
<reference evidence="1" key="1">
    <citation type="journal article" date="2015" name="Nature">
        <title>Complex archaea that bridge the gap between prokaryotes and eukaryotes.</title>
        <authorList>
            <person name="Spang A."/>
            <person name="Saw J.H."/>
            <person name="Jorgensen S.L."/>
            <person name="Zaremba-Niedzwiedzka K."/>
            <person name="Martijn J."/>
            <person name="Lind A.E."/>
            <person name="van Eijk R."/>
            <person name="Schleper C."/>
            <person name="Guy L."/>
            <person name="Ettema T.J."/>
        </authorList>
    </citation>
    <scope>NUCLEOTIDE SEQUENCE</scope>
</reference>
<organism evidence="1">
    <name type="scientific">marine sediment metagenome</name>
    <dbReference type="NCBI Taxonomy" id="412755"/>
    <lineage>
        <taxon>unclassified sequences</taxon>
        <taxon>metagenomes</taxon>
        <taxon>ecological metagenomes</taxon>
    </lineage>
</organism>
<proteinExistence type="predicted"/>